<evidence type="ECO:0000313" key="4">
    <source>
        <dbReference type="EMBL" id="NWI80926.1"/>
    </source>
</evidence>
<gene>
    <name evidence="4" type="primary">Trbv291_0</name>
    <name evidence="5" type="synonym">Trbv291_1</name>
    <name evidence="4" type="ORF">DRYGAM_R14179</name>
    <name evidence="5" type="ORF">DRYGAM_R14180</name>
</gene>
<name>A0A851EIV2_9CORV</name>
<dbReference type="GO" id="GO:0007166">
    <property type="term" value="P:cell surface receptor signaling pathway"/>
    <property type="evidence" value="ECO:0007669"/>
    <property type="project" value="TreeGrafter"/>
</dbReference>
<evidence type="ECO:0000256" key="2">
    <source>
        <dbReference type="ARBA" id="ARBA00022859"/>
    </source>
</evidence>
<dbReference type="SMART" id="SM00406">
    <property type="entry name" value="IGv"/>
    <property type="match status" value="1"/>
</dbReference>
<keyword evidence="6" id="KW-1185">Reference proteome</keyword>
<dbReference type="AlphaFoldDB" id="A0A851EIV2"/>
<comment type="caution">
    <text evidence="4">The sequence shown here is derived from an EMBL/GenBank/DDBJ whole genome shotgun (WGS) entry which is preliminary data.</text>
</comment>
<organism evidence="4 6">
    <name type="scientific">Dryoscopus gambensis</name>
    <dbReference type="NCBI Taxonomy" id="85069"/>
    <lineage>
        <taxon>Eukaryota</taxon>
        <taxon>Metazoa</taxon>
        <taxon>Chordata</taxon>
        <taxon>Craniata</taxon>
        <taxon>Vertebrata</taxon>
        <taxon>Euteleostomi</taxon>
        <taxon>Archelosauria</taxon>
        <taxon>Archosauria</taxon>
        <taxon>Dinosauria</taxon>
        <taxon>Saurischia</taxon>
        <taxon>Theropoda</taxon>
        <taxon>Coelurosauria</taxon>
        <taxon>Aves</taxon>
        <taxon>Neognathae</taxon>
        <taxon>Neoaves</taxon>
        <taxon>Telluraves</taxon>
        <taxon>Australaves</taxon>
        <taxon>Passeriformes</taxon>
        <taxon>Corvoidea</taxon>
        <taxon>Malaconotidae</taxon>
        <taxon>Dryoscopus</taxon>
    </lineage>
</organism>
<dbReference type="PANTHER" id="PTHR23268">
    <property type="entry name" value="T-CELL RECEPTOR BETA CHAIN"/>
    <property type="match status" value="1"/>
</dbReference>
<dbReference type="InterPro" id="IPR036179">
    <property type="entry name" value="Ig-like_dom_sf"/>
</dbReference>
<dbReference type="InterPro" id="IPR013106">
    <property type="entry name" value="Ig_V-set"/>
</dbReference>
<dbReference type="InterPro" id="IPR050413">
    <property type="entry name" value="TCR_beta_variable"/>
</dbReference>
<evidence type="ECO:0000313" key="5">
    <source>
        <dbReference type="EMBL" id="NWI84259.1"/>
    </source>
</evidence>
<evidence type="ECO:0000256" key="1">
    <source>
        <dbReference type="ARBA" id="ARBA00022729"/>
    </source>
</evidence>
<evidence type="ECO:0000313" key="6">
    <source>
        <dbReference type="Proteomes" id="UP000604080"/>
    </source>
</evidence>
<keyword evidence="2" id="KW-0391">Immunity</keyword>
<feature type="non-terminal residue" evidence="4">
    <location>
        <position position="67"/>
    </location>
</feature>
<dbReference type="Gene3D" id="2.60.40.10">
    <property type="entry name" value="Immunoglobulins"/>
    <property type="match status" value="1"/>
</dbReference>
<evidence type="ECO:0000259" key="3">
    <source>
        <dbReference type="PROSITE" id="PS50835"/>
    </source>
</evidence>
<sequence>LYWYQQPPRDGLKLVVSSSTWSHNSYENGYSEDKFEINREKTDYALMTIKNLTPKDEGTYFCAATDH</sequence>
<dbReference type="InterPro" id="IPR013783">
    <property type="entry name" value="Ig-like_fold"/>
</dbReference>
<dbReference type="PROSITE" id="PS50835">
    <property type="entry name" value="IG_LIKE"/>
    <property type="match status" value="1"/>
</dbReference>
<protein>
    <submittedName>
        <fullName evidence="4">TVB29 protein</fullName>
    </submittedName>
</protein>
<accession>A0A851EIV2</accession>
<dbReference type="PANTHER" id="PTHR23268:SF117">
    <property type="entry name" value="T CELL RECEPTOR BETA VARIABLE 29-1"/>
    <property type="match status" value="1"/>
</dbReference>
<dbReference type="EMBL" id="WEIT01085175">
    <property type="protein sequence ID" value="NWI84259.1"/>
    <property type="molecule type" value="Genomic_DNA"/>
</dbReference>
<dbReference type="Pfam" id="PF07686">
    <property type="entry name" value="V-set"/>
    <property type="match status" value="1"/>
</dbReference>
<feature type="domain" description="Ig-like" evidence="3">
    <location>
        <begin position="1"/>
        <end position="67"/>
    </location>
</feature>
<proteinExistence type="predicted"/>
<dbReference type="InterPro" id="IPR007110">
    <property type="entry name" value="Ig-like_dom"/>
</dbReference>
<keyword evidence="1" id="KW-0732">Signal</keyword>
<dbReference type="GO" id="GO:0002376">
    <property type="term" value="P:immune system process"/>
    <property type="evidence" value="ECO:0007669"/>
    <property type="project" value="UniProtKB-KW"/>
</dbReference>
<feature type="non-terminal residue" evidence="4">
    <location>
        <position position="1"/>
    </location>
</feature>
<dbReference type="SUPFAM" id="SSF48726">
    <property type="entry name" value="Immunoglobulin"/>
    <property type="match status" value="1"/>
</dbReference>
<dbReference type="CDD" id="cd00099">
    <property type="entry name" value="IgV"/>
    <property type="match status" value="1"/>
</dbReference>
<dbReference type="GO" id="GO:0005886">
    <property type="term" value="C:plasma membrane"/>
    <property type="evidence" value="ECO:0007669"/>
    <property type="project" value="TreeGrafter"/>
</dbReference>
<dbReference type="Proteomes" id="UP000604080">
    <property type="component" value="Unassembled WGS sequence"/>
</dbReference>
<dbReference type="EMBL" id="WEIT01030261">
    <property type="protein sequence ID" value="NWI80926.1"/>
    <property type="molecule type" value="Genomic_DNA"/>
</dbReference>
<reference evidence="4" key="1">
    <citation type="submission" date="2019-10" db="EMBL/GenBank/DDBJ databases">
        <title>Bird 10,000 Genomes (B10K) Project - Family phase.</title>
        <authorList>
            <person name="Zhang G."/>
        </authorList>
    </citation>
    <scope>NUCLEOTIDE SEQUENCE</scope>
    <source>
        <strain evidence="4">B10K-DU-002-56</strain>
        <tissue evidence="4">Muscle</tissue>
    </source>
</reference>